<dbReference type="GO" id="GO:0006352">
    <property type="term" value="P:DNA-templated transcription initiation"/>
    <property type="evidence" value="ECO:0007669"/>
    <property type="project" value="InterPro"/>
</dbReference>
<dbReference type="Pfam" id="PF04542">
    <property type="entry name" value="Sigma70_r2"/>
    <property type="match status" value="1"/>
</dbReference>
<dbReference type="NCBIfam" id="NF007214">
    <property type="entry name" value="PRK09636.1"/>
    <property type="match status" value="1"/>
</dbReference>
<evidence type="ECO:0000313" key="4">
    <source>
        <dbReference type="EMBL" id="GCE10709.1"/>
    </source>
</evidence>
<dbReference type="OrthoDB" id="3211555at2"/>
<dbReference type="RefSeq" id="WP_126578289.1">
    <property type="nucleotide sequence ID" value="NZ_BIFR01000001.1"/>
</dbReference>
<dbReference type="SUPFAM" id="SSF88946">
    <property type="entry name" value="Sigma2 domain of RNA polymerase sigma factors"/>
    <property type="match status" value="1"/>
</dbReference>
<evidence type="ECO:0000256" key="1">
    <source>
        <dbReference type="ARBA" id="ARBA00011344"/>
    </source>
</evidence>
<dbReference type="SUPFAM" id="SSF54427">
    <property type="entry name" value="NTF2-like"/>
    <property type="match status" value="1"/>
</dbReference>
<organism evidence="4 5">
    <name type="scientific">Tengunoibacter tsumagoiensis</name>
    <dbReference type="NCBI Taxonomy" id="2014871"/>
    <lineage>
        <taxon>Bacteria</taxon>
        <taxon>Bacillati</taxon>
        <taxon>Chloroflexota</taxon>
        <taxon>Ktedonobacteria</taxon>
        <taxon>Ktedonobacterales</taxon>
        <taxon>Dictyobacteraceae</taxon>
        <taxon>Tengunoibacter</taxon>
    </lineage>
</organism>
<dbReference type="GO" id="GO:0003677">
    <property type="term" value="F:DNA binding"/>
    <property type="evidence" value="ECO:0007669"/>
    <property type="project" value="InterPro"/>
</dbReference>
<dbReference type="Gene3D" id="1.10.10.10">
    <property type="entry name" value="Winged helix-like DNA-binding domain superfamily/Winged helix DNA-binding domain"/>
    <property type="match status" value="1"/>
</dbReference>
<feature type="domain" description="RNA polymerase sigma-70 region 2" evidence="2">
    <location>
        <begin position="4"/>
        <end position="65"/>
    </location>
</feature>
<dbReference type="SUPFAM" id="SSF88659">
    <property type="entry name" value="Sigma3 and sigma4 domains of RNA polymerase sigma factors"/>
    <property type="match status" value="1"/>
</dbReference>
<accession>A0A401ZUX0</accession>
<keyword evidence="4" id="KW-0240">DNA-directed RNA polymerase</keyword>
<dbReference type="GO" id="GO:0000428">
    <property type="term" value="C:DNA-directed RNA polymerase complex"/>
    <property type="evidence" value="ECO:0007669"/>
    <property type="project" value="UniProtKB-KW"/>
</dbReference>
<comment type="caution">
    <text evidence="4">The sequence shown here is derived from an EMBL/GenBank/DDBJ whole genome shotgun (WGS) entry which is preliminary data.</text>
</comment>
<sequence>MEVFETYRPLLFSIAYRMTGSASEAEDIVQETYLRSQDTPPHEIRSLKSFLTTIATRLCLNYLNSAHVEREQYIGIWLPEPVLTVDGVVHPQEQIEQKESLSYAFLVLLETLTAPERAIFLLHEVFDFPFQEISEIVDRTPAACRQIFHRAKERLAARQQRFPTSAGKQREMLESFLHACQSGNLSALTELLASDATAWADGGGKVRTVTRPISGREAVARFFLGLQRLLPVGLTICIEEVNGSASLVGWNGEYLEWVLQLDIQDDQIQNLQTVLNPDKLAFIHQQLQPTSQIENALDMADK</sequence>
<reference evidence="5" key="1">
    <citation type="submission" date="2018-12" db="EMBL/GenBank/DDBJ databases">
        <title>Tengunoibacter tsumagoiensis gen. nov., sp. nov., Dictyobacter kobayashii sp. nov., D. alpinus sp. nov., and D. joshuensis sp. nov. and description of Dictyobacteraceae fam. nov. within the order Ktedonobacterales isolated from Tengu-no-mugimeshi.</title>
        <authorList>
            <person name="Wang C.M."/>
            <person name="Zheng Y."/>
            <person name="Sakai Y."/>
            <person name="Toyoda A."/>
            <person name="Minakuchi Y."/>
            <person name="Abe K."/>
            <person name="Yokota A."/>
            <person name="Yabe S."/>
        </authorList>
    </citation>
    <scope>NUCLEOTIDE SEQUENCE [LARGE SCALE GENOMIC DNA]</scope>
    <source>
        <strain evidence="5">Uno3</strain>
    </source>
</reference>
<dbReference type="InterPro" id="IPR014303">
    <property type="entry name" value="RNA_pol_sigma-70_ECF"/>
</dbReference>
<dbReference type="InterPro" id="IPR052704">
    <property type="entry name" value="ECF_Sigma-70_Domain"/>
</dbReference>
<dbReference type="PANTHER" id="PTHR30173">
    <property type="entry name" value="SIGMA 19 FACTOR"/>
    <property type="match status" value="1"/>
</dbReference>
<dbReference type="NCBIfam" id="TIGR02957">
    <property type="entry name" value="SigX4"/>
    <property type="match status" value="1"/>
</dbReference>
<dbReference type="InterPro" id="IPR007627">
    <property type="entry name" value="RNA_pol_sigma70_r2"/>
</dbReference>
<keyword evidence="4" id="KW-0804">Transcription</keyword>
<keyword evidence="5" id="KW-1185">Reference proteome</keyword>
<dbReference type="EMBL" id="BIFR01000001">
    <property type="protein sequence ID" value="GCE10709.1"/>
    <property type="molecule type" value="Genomic_DNA"/>
</dbReference>
<dbReference type="InterPro" id="IPR013325">
    <property type="entry name" value="RNA_pol_sigma_r2"/>
</dbReference>
<dbReference type="Gene3D" id="3.10.450.50">
    <property type="match status" value="1"/>
</dbReference>
<protein>
    <submittedName>
        <fullName evidence="4">DNA-directed RNA polymerase sigma-70 factor</fullName>
    </submittedName>
</protein>
<dbReference type="InterPro" id="IPR013324">
    <property type="entry name" value="RNA_pol_sigma_r3/r4-like"/>
</dbReference>
<evidence type="ECO:0000259" key="2">
    <source>
        <dbReference type="Pfam" id="PF04542"/>
    </source>
</evidence>
<dbReference type="PANTHER" id="PTHR30173:SF36">
    <property type="entry name" value="ECF RNA POLYMERASE SIGMA FACTOR SIGJ"/>
    <property type="match status" value="1"/>
</dbReference>
<dbReference type="AlphaFoldDB" id="A0A401ZUX0"/>
<evidence type="ECO:0000313" key="5">
    <source>
        <dbReference type="Proteomes" id="UP000287352"/>
    </source>
</evidence>
<dbReference type="InterPro" id="IPR032710">
    <property type="entry name" value="NTF2-like_dom_sf"/>
</dbReference>
<dbReference type="NCBIfam" id="TIGR02937">
    <property type="entry name" value="sigma70-ECF"/>
    <property type="match status" value="1"/>
</dbReference>
<dbReference type="InterPro" id="IPR036388">
    <property type="entry name" value="WH-like_DNA-bd_sf"/>
</dbReference>
<comment type="subunit">
    <text evidence="1">Interacts transiently with the RNA polymerase catalytic core formed by RpoA, RpoB, RpoC and RpoZ (2 alpha, 1 beta, 1 beta' and 1 omega subunit) to form the RNA polymerase holoenzyme that can initiate transcription.</text>
</comment>
<dbReference type="Pfam" id="PF08281">
    <property type="entry name" value="Sigma70_r4_2"/>
    <property type="match status" value="1"/>
</dbReference>
<dbReference type="InterPro" id="IPR014284">
    <property type="entry name" value="RNA_pol_sigma-70_dom"/>
</dbReference>
<name>A0A401ZUX0_9CHLR</name>
<gene>
    <name evidence="4" type="ORF">KTT_05680</name>
</gene>
<evidence type="ECO:0000259" key="3">
    <source>
        <dbReference type="Pfam" id="PF08281"/>
    </source>
</evidence>
<dbReference type="InterPro" id="IPR013249">
    <property type="entry name" value="RNA_pol_sigma70_r4_t2"/>
</dbReference>
<dbReference type="GO" id="GO:0016987">
    <property type="term" value="F:sigma factor activity"/>
    <property type="evidence" value="ECO:0007669"/>
    <property type="project" value="InterPro"/>
</dbReference>
<dbReference type="Proteomes" id="UP000287352">
    <property type="component" value="Unassembled WGS sequence"/>
</dbReference>
<feature type="domain" description="RNA polymerase sigma factor 70 region 4 type 2" evidence="3">
    <location>
        <begin position="105"/>
        <end position="155"/>
    </location>
</feature>
<dbReference type="Gene3D" id="1.10.1740.10">
    <property type="match status" value="1"/>
</dbReference>
<proteinExistence type="predicted"/>